<dbReference type="PANTHER" id="PTHR34180">
    <property type="entry name" value="PEPTIDASE C45"/>
    <property type="match status" value="1"/>
</dbReference>
<dbReference type="Proteomes" id="UP000268844">
    <property type="component" value="Unassembled WGS sequence"/>
</dbReference>
<proteinExistence type="predicted"/>
<dbReference type="InterPro" id="IPR047801">
    <property type="entry name" value="Peptidase_C45"/>
</dbReference>
<dbReference type="EMBL" id="UZWD01000004">
    <property type="protein sequence ID" value="VDS03220.1"/>
    <property type="molecule type" value="Genomic_DNA"/>
</dbReference>
<evidence type="ECO:0000259" key="1">
    <source>
        <dbReference type="Pfam" id="PF03417"/>
    </source>
</evidence>
<dbReference type="PANTHER" id="PTHR34180:SF1">
    <property type="entry name" value="BETA-ALANYL-DOPAMINE_CARCININE HYDROLASE"/>
    <property type="match status" value="1"/>
</dbReference>
<keyword evidence="3" id="KW-1185">Reference proteome</keyword>
<dbReference type="RefSeq" id="WP_164550196.1">
    <property type="nucleotide sequence ID" value="NZ_JBHTMH010000001.1"/>
</dbReference>
<reference evidence="2 3" key="1">
    <citation type="submission" date="2018-12" db="EMBL/GenBank/DDBJ databases">
        <authorList>
            <person name="Criscuolo A."/>
        </authorList>
    </citation>
    <scope>NUCLEOTIDE SEQUENCE [LARGE SCALE GENOMIC DNA]</scope>
    <source>
        <strain evidence="2">ACIP1116281</strain>
    </source>
</reference>
<evidence type="ECO:0000313" key="3">
    <source>
        <dbReference type="Proteomes" id="UP000268844"/>
    </source>
</evidence>
<dbReference type="Gene3D" id="1.10.10.2120">
    <property type="match status" value="1"/>
</dbReference>
<evidence type="ECO:0000313" key="2">
    <source>
        <dbReference type="EMBL" id="VDS03220.1"/>
    </source>
</evidence>
<dbReference type="InterPro" id="IPR047794">
    <property type="entry name" value="C45_proenzyme-like"/>
</dbReference>
<dbReference type="Pfam" id="PF03417">
    <property type="entry name" value="AAT"/>
    <property type="match status" value="1"/>
</dbReference>
<gene>
    <name evidence="2" type="ORF">DEVEQU_00341</name>
</gene>
<protein>
    <submittedName>
        <fullName evidence="2">Acyl-coenzyme A:6-aminopenicillanic acid acyl-transferase</fullName>
    </submittedName>
</protein>
<keyword evidence="2" id="KW-0808">Transferase</keyword>
<dbReference type="NCBIfam" id="NF040521">
    <property type="entry name" value="C45_proenzyme"/>
    <property type="match status" value="1"/>
</dbReference>
<feature type="domain" description="Peptidase C45 hydrolase" evidence="1">
    <location>
        <begin position="120"/>
        <end position="345"/>
    </location>
</feature>
<sequence length="361" mass="39883">MTAFPLIHIEGGPRDRGLQYGRSAGEYIHRALALYRGEFERRSIFWPEVEKVCDQVSQHIALYDPDTMIEIAAIAEGAELPVTAIVAINARTEVINARNYRNQPAPAECSGIVALPDVTRDGTVLHGQNWDWLDAAAESTIVLHFRDERDHEILGLAEAGQVARCGMNNAGLALTANGLHTDREGETQGVCSPVIRRNVLLQKTLGEAIGVIMKSPRNYSHNFMLSHRDGMAIDLETTPSDVFWLKPRDGLLVHANHFTSPAALVSAVDEGVRRSPDSLVREMLIEGTLNRRSGPVDRQTIIDAFMDSTDAPYGVLQPPRSEKAGVMEATVATIIMEPARGRMWVSRQPYLAQDFTEYAFS</sequence>
<accession>A0A447I6Q3</accession>
<dbReference type="Gene3D" id="3.60.60.10">
    <property type="entry name" value="Penicillin V Acylase, Chain A"/>
    <property type="match status" value="1"/>
</dbReference>
<dbReference type="GO" id="GO:0016740">
    <property type="term" value="F:transferase activity"/>
    <property type="evidence" value="ECO:0007669"/>
    <property type="project" value="UniProtKB-KW"/>
</dbReference>
<dbReference type="InterPro" id="IPR005079">
    <property type="entry name" value="Peptidase_C45_hydrolase"/>
</dbReference>
<organism evidence="2 3">
    <name type="scientific">Devosia equisanguinis</name>
    <dbReference type="NCBI Taxonomy" id="2490941"/>
    <lineage>
        <taxon>Bacteria</taxon>
        <taxon>Pseudomonadati</taxon>
        <taxon>Pseudomonadota</taxon>
        <taxon>Alphaproteobacteria</taxon>
        <taxon>Hyphomicrobiales</taxon>
        <taxon>Devosiaceae</taxon>
        <taxon>Devosia</taxon>
    </lineage>
</organism>
<name>A0A447I6Q3_9HYPH</name>
<dbReference type="AlphaFoldDB" id="A0A447I6Q3"/>